<evidence type="ECO:0000256" key="1">
    <source>
        <dbReference type="ARBA" id="ARBA00022490"/>
    </source>
</evidence>
<dbReference type="PROSITE" id="PS50082">
    <property type="entry name" value="WD_REPEATS_2"/>
    <property type="match status" value="3"/>
</dbReference>
<dbReference type="SUPFAM" id="SSF50978">
    <property type="entry name" value="WD40 repeat-like"/>
    <property type="match status" value="1"/>
</dbReference>
<dbReference type="PRINTS" id="PR00320">
    <property type="entry name" value="GPROTEINBRPT"/>
</dbReference>
<dbReference type="GO" id="GO:0043130">
    <property type="term" value="F:ubiquitin binding"/>
    <property type="evidence" value="ECO:0007669"/>
    <property type="project" value="TreeGrafter"/>
</dbReference>
<dbReference type="PROSITE" id="PS00678">
    <property type="entry name" value="WD_REPEATS_1"/>
    <property type="match status" value="2"/>
</dbReference>
<dbReference type="InterPro" id="IPR019775">
    <property type="entry name" value="WD40_repeat_CS"/>
</dbReference>
<keyword evidence="1" id="KW-0963">Cytoplasm</keyword>
<comment type="caution">
    <text evidence="5">The sequence shown here is derived from an EMBL/GenBank/DDBJ whole genome shotgun (WGS) entry which is preliminary data.</text>
</comment>
<dbReference type="Proteomes" id="UP000023152">
    <property type="component" value="Unassembled WGS sequence"/>
</dbReference>
<proteinExistence type="predicted"/>
<dbReference type="PANTHER" id="PTHR19849">
    <property type="entry name" value="PHOSPHOLIPASE A-2-ACTIVATING PROTEIN"/>
    <property type="match status" value="1"/>
</dbReference>
<dbReference type="InterPro" id="IPR036322">
    <property type="entry name" value="WD40_repeat_dom_sf"/>
</dbReference>
<dbReference type="AlphaFoldDB" id="X6MDN4"/>
<reference evidence="5 6" key="1">
    <citation type="journal article" date="2013" name="Curr. Biol.">
        <title>The Genome of the Foraminiferan Reticulomyxa filosa.</title>
        <authorList>
            <person name="Glockner G."/>
            <person name="Hulsmann N."/>
            <person name="Schleicher M."/>
            <person name="Noegel A.A."/>
            <person name="Eichinger L."/>
            <person name="Gallinger C."/>
            <person name="Pawlowski J."/>
            <person name="Sierra R."/>
            <person name="Euteneuer U."/>
            <person name="Pillet L."/>
            <person name="Moustafa A."/>
            <person name="Platzer M."/>
            <person name="Groth M."/>
            <person name="Szafranski K."/>
            <person name="Schliwa M."/>
        </authorList>
    </citation>
    <scope>NUCLEOTIDE SEQUENCE [LARGE SCALE GENOMIC DNA]</scope>
</reference>
<feature type="repeat" description="WD" evidence="4">
    <location>
        <begin position="115"/>
        <end position="139"/>
    </location>
</feature>
<evidence type="ECO:0000256" key="2">
    <source>
        <dbReference type="ARBA" id="ARBA00022574"/>
    </source>
</evidence>
<dbReference type="InterPro" id="IPR001680">
    <property type="entry name" value="WD40_rpt"/>
</dbReference>
<dbReference type="Gene3D" id="2.130.10.10">
    <property type="entry name" value="YVTN repeat-like/Quinoprotein amine dehydrogenase"/>
    <property type="match status" value="2"/>
</dbReference>
<dbReference type="EMBL" id="ASPP01022061">
    <property type="protein sequence ID" value="ETO11771.1"/>
    <property type="molecule type" value="Genomic_DNA"/>
</dbReference>
<gene>
    <name evidence="5" type="ORF">RFI_25605</name>
</gene>
<dbReference type="GO" id="GO:0005634">
    <property type="term" value="C:nucleus"/>
    <property type="evidence" value="ECO:0007669"/>
    <property type="project" value="TreeGrafter"/>
</dbReference>
<dbReference type="InterPro" id="IPR015943">
    <property type="entry name" value="WD40/YVTN_repeat-like_dom_sf"/>
</dbReference>
<organism evidence="5 6">
    <name type="scientific">Reticulomyxa filosa</name>
    <dbReference type="NCBI Taxonomy" id="46433"/>
    <lineage>
        <taxon>Eukaryota</taxon>
        <taxon>Sar</taxon>
        <taxon>Rhizaria</taxon>
        <taxon>Retaria</taxon>
        <taxon>Foraminifera</taxon>
        <taxon>Monothalamids</taxon>
        <taxon>Reticulomyxidae</taxon>
        <taxon>Reticulomyxa</taxon>
    </lineage>
</organism>
<sequence length="238" mass="27741">TIKYLNNKLLKDKVFFNNKFTKLYDIPKWIKQNIENKNLAPSLKWKELEYHIAIAWTTTENDSNYQLITTNKFNHSMDIQVIRQNVICSSSDDKTICFWDFKHNRQLEILNGHTSYLCSGSGDKTIRLWYIETTKQFNVCKGYKDVISSVKYGSNELLNTILSGSADESICLWDIRSGQQIQIFNGHTNTVWSVEYLPFVINNSIGNSNVICSVSWDNTICFWDIRSNKNELYIIKGY</sequence>
<evidence type="ECO:0000256" key="3">
    <source>
        <dbReference type="ARBA" id="ARBA00022737"/>
    </source>
</evidence>
<accession>X6MDN4</accession>
<dbReference type="GO" id="GO:0010992">
    <property type="term" value="P:ubiquitin recycling"/>
    <property type="evidence" value="ECO:0007669"/>
    <property type="project" value="TreeGrafter"/>
</dbReference>
<keyword evidence="2 4" id="KW-0853">WD repeat</keyword>
<feature type="repeat" description="WD" evidence="4">
    <location>
        <begin position="140"/>
        <end position="183"/>
    </location>
</feature>
<protein>
    <submittedName>
        <fullName evidence="5">Uncharacterized protein</fullName>
    </submittedName>
</protein>
<dbReference type="InterPro" id="IPR020472">
    <property type="entry name" value="WD40_PAC1"/>
</dbReference>
<evidence type="ECO:0000313" key="5">
    <source>
        <dbReference type="EMBL" id="ETO11771.1"/>
    </source>
</evidence>
<dbReference type="PANTHER" id="PTHR19849:SF0">
    <property type="entry name" value="PHOSPHOLIPASE A-2-ACTIVATING PROTEIN"/>
    <property type="match status" value="1"/>
</dbReference>
<keyword evidence="3" id="KW-0677">Repeat</keyword>
<evidence type="ECO:0000256" key="4">
    <source>
        <dbReference type="PROSITE-ProRule" id="PRU00221"/>
    </source>
</evidence>
<evidence type="ECO:0000313" key="6">
    <source>
        <dbReference type="Proteomes" id="UP000023152"/>
    </source>
</evidence>
<feature type="non-terminal residue" evidence="5">
    <location>
        <position position="1"/>
    </location>
</feature>
<dbReference type="GO" id="GO:0005737">
    <property type="term" value="C:cytoplasm"/>
    <property type="evidence" value="ECO:0007669"/>
    <property type="project" value="TreeGrafter"/>
</dbReference>
<keyword evidence="6" id="KW-1185">Reference proteome</keyword>
<name>X6MDN4_RETFI</name>
<feature type="repeat" description="WD" evidence="4">
    <location>
        <begin position="184"/>
        <end position="233"/>
    </location>
</feature>
<dbReference type="Pfam" id="PF00400">
    <property type="entry name" value="WD40"/>
    <property type="match status" value="4"/>
</dbReference>
<dbReference type="GO" id="GO:0043161">
    <property type="term" value="P:proteasome-mediated ubiquitin-dependent protein catabolic process"/>
    <property type="evidence" value="ECO:0007669"/>
    <property type="project" value="TreeGrafter"/>
</dbReference>
<dbReference type="SMART" id="SM00320">
    <property type="entry name" value="WD40"/>
    <property type="match status" value="4"/>
</dbReference>